<dbReference type="GO" id="GO:0019825">
    <property type="term" value="F:oxygen binding"/>
    <property type="evidence" value="ECO:0007669"/>
    <property type="project" value="InterPro"/>
</dbReference>
<dbReference type="GO" id="GO:0020037">
    <property type="term" value="F:heme binding"/>
    <property type="evidence" value="ECO:0007669"/>
    <property type="project" value="InterPro"/>
</dbReference>
<keyword evidence="3 5" id="KW-0479">Metal-binding</keyword>
<comment type="caution">
    <text evidence="7">The sequence shown here is derived from an EMBL/GenBank/DDBJ whole genome shotgun (WGS) entry which is preliminary data.</text>
</comment>
<keyword evidence="8" id="KW-1185">Reference proteome</keyword>
<evidence type="ECO:0000256" key="4">
    <source>
        <dbReference type="ARBA" id="ARBA00023004"/>
    </source>
</evidence>
<gene>
    <name evidence="7" type="ORF">DFR31_2466</name>
</gene>
<keyword evidence="1" id="KW-0813">Transport</keyword>
<dbReference type="Gene3D" id="1.10.490.10">
    <property type="entry name" value="Globins"/>
    <property type="match status" value="1"/>
</dbReference>
<evidence type="ECO:0000256" key="6">
    <source>
        <dbReference type="SAM" id="MobiDB-lite"/>
    </source>
</evidence>
<dbReference type="Pfam" id="PF01152">
    <property type="entry name" value="Bac_globin"/>
    <property type="match status" value="1"/>
</dbReference>
<evidence type="ECO:0000256" key="5">
    <source>
        <dbReference type="PIRSR" id="PIRSR601486-1"/>
    </source>
</evidence>
<dbReference type="CDD" id="cd08916">
    <property type="entry name" value="TrHb3_P"/>
    <property type="match status" value="1"/>
</dbReference>
<protein>
    <submittedName>
        <fullName evidence="7">Hemoglobin</fullName>
    </submittedName>
</protein>
<evidence type="ECO:0000256" key="3">
    <source>
        <dbReference type="ARBA" id="ARBA00022723"/>
    </source>
</evidence>
<dbReference type="InterPro" id="IPR009050">
    <property type="entry name" value="Globin-like_sf"/>
</dbReference>
<keyword evidence="4 5" id="KW-0408">Iron</keyword>
<feature type="region of interest" description="Disordered" evidence="6">
    <location>
        <begin position="1"/>
        <end position="25"/>
    </location>
</feature>
<sequence>MSGKRHLQTLSIRGEPGVGSTNGPALAHETIDRVVRAFYARAREHPDLAATFARVEDWDEHIARISHFWWVSLGGRRYRPDRFQVGPRHVALGVTGRQVDAWLDLFEETLSEQVADDQARQDWLDRAHRMGRVIRGLGAFYERRDARTDDPHRGQRPSARD</sequence>
<dbReference type="EMBL" id="RCDA01000004">
    <property type="protein sequence ID" value="RLK47147.1"/>
    <property type="molecule type" value="Genomic_DNA"/>
</dbReference>
<evidence type="ECO:0000256" key="2">
    <source>
        <dbReference type="ARBA" id="ARBA00022617"/>
    </source>
</evidence>
<dbReference type="InterPro" id="IPR001486">
    <property type="entry name" value="Hemoglobin_trunc"/>
</dbReference>
<proteinExistence type="predicted"/>
<name>A0A498BW83_9GAMM</name>
<organism evidence="7 8">
    <name type="scientific">Alkalispirillum mobile</name>
    <dbReference type="NCBI Taxonomy" id="85925"/>
    <lineage>
        <taxon>Bacteria</taxon>
        <taxon>Pseudomonadati</taxon>
        <taxon>Pseudomonadota</taxon>
        <taxon>Gammaproteobacteria</taxon>
        <taxon>Chromatiales</taxon>
        <taxon>Ectothiorhodospiraceae</taxon>
        <taxon>Alkalispirillum</taxon>
    </lineage>
</organism>
<keyword evidence="2 5" id="KW-0349">Heme</keyword>
<dbReference type="GO" id="GO:0046872">
    <property type="term" value="F:metal ion binding"/>
    <property type="evidence" value="ECO:0007669"/>
    <property type="project" value="UniProtKB-KW"/>
</dbReference>
<dbReference type="RefSeq" id="WP_170153690.1">
    <property type="nucleotide sequence ID" value="NZ_RCDA01000004.1"/>
</dbReference>
<evidence type="ECO:0000313" key="7">
    <source>
        <dbReference type="EMBL" id="RLK47147.1"/>
    </source>
</evidence>
<evidence type="ECO:0000313" key="8">
    <source>
        <dbReference type="Proteomes" id="UP000275461"/>
    </source>
</evidence>
<evidence type="ECO:0000256" key="1">
    <source>
        <dbReference type="ARBA" id="ARBA00022448"/>
    </source>
</evidence>
<reference evidence="7 8" key="1">
    <citation type="submission" date="2018-10" db="EMBL/GenBank/DDBJ databases">
        <title>Genomic Encyclopedia of Type Strains, Phase IV (KMG-IV): sequencing the most valuable type-strain genomes for metagenomic binning, comparative biology and taxonomic classification.</title>
        <authorList>
            <person name="Goeker M."/>
        </authorList>
    </citation>
    <scope>NUCLEOTIDE SEQUENCE [LARGE SCALE GENOMIC DNA]</scope>
    <source>
        <strain evidence="7 8">DSM 12769</strain>
    </source>
</reference>
<dbReference type="InterPro" id="IPR012292">
    <property type="entry name" value="Globin/Proto"/>
</dbReference>
<feature type="binding site" description="distal binding residue" evidence="5">
    <location>
        <position position="89"/>
    </location>
    <ligand>
        <name>heme</name>
        <dbReference type="ChEBI" id="CHEBI:30413"/>
    </ligand>
    <ligandPart>
        <name>Fe</name>
        <dbReference type="ChEBI" id="CHEBI:18248"/>
    </ligandPart>
</feature>
<dbReference type="SUPFAM" id="SSF46458">
    <property type="entry name" value="Globin-like"/>
    <property type="match status" value="1"/>
</dbReference>
<dbReference type="AlphaFoldDB" id="A0A498BW83"/>
<accession>A0A498BW83</accession>
<dbReference type="Proteomes" id="UP000275461">
    <property type="component" value="Unassembled WGS sequence"/>
</dbReference>